<dbReference type="PANTHER" id="PTHR43649">
    <property type="entry name" value="ARABINOSE-BINDING PROTEIN-RELATED"/>
    <property type="match status" value="1"/>
</dbReference>
<organism evidence="5 6">
    <name type="scientific">Halorubrum ezzemoulense</name>
    <name type="common">Halorubrum chaoviator</name>
    <dbReference type="NCBI Taxonomy" id="337243"/>
    <lineage>
        <taxon>Archaea</taxon>
        <taxon>Methanobacteriati</taxon>
        <taxon>Methanobacteriota</taxon>
        <taxon>Stenosarchaea group</taxon>
        <taxon>Halobacteria</taxon>
        <taxon>Halobacteriales</taxon>
        <taxon>Haloferacaceae</taxon>
        <taxon>Halorubrum</taxon>
    </lineage>
</organism>
<dbReference type="Proteomes" id="UP000293073">
    <property type="component" value="Chromosome"/>
</dbReference>
<evidence type="ECO:0000313" key="6">
    <source>
        <dbReference type="Proteomes" id="UP000293073"/>
    </source>
</evidence>
<dbReference type="Pfam" id="PF13416">
    <property type="entry name" value="SBP_bac_8"/>
    <property type="match status" value="1"/>
</dbReference>
<protein>
    <submittedName>
        <fullName evidence="5">Extracellular solute-binding protein</fullName>
    </submittedName>
</protein>
<dbReference type="RefSeq" id="WP_100050334.1">
    <property type="nucleotide sequence ID" value="NZ_CP034940.1"/>
</dbReference>
<reference evidence="6" key="1">
    <citation type="submission" date="2019-01" db="EMBL/GenBank/DDBJ databases">
        <title>Complete genome of Halorubrum ezzemoulense strain FB21.</title>
        <authorList>
            <person name="Feng Y."/>
            <person name="Louyakis A.S."/>
            <person name="Papke R.T."/>
            <person name="Gogarten J.P."/>
        </authorList>
    </citation>
    <scope>NUCLEOTIDE SEQUENCE [LARGE SCALE GENOMIC DNA]</scope>
    <source>
        <strain evidence="6">Fb21</strain>
    </source>
</reference>
<dbReference type="InterPro" id="IPR050490">
    <property type="entry name" value="Bact_solute-bd_prot1"/>
</dbReference>
<feature type="compositionally biased region" description="Gly residues" evidence="4">
    <location>
        <begin position="67"/>
        <end position="79"/>
    </location>
</feature>
<dbReference type="PANTHER" id="PTHR43649:SF34">
    <property type="entry name" value="ABC TRANSPORTER PERIPLASMIC-BINDING PROTEIN YCJN-RELATED"/>
    <property type="match status" value="1"/>
</dbReference>
<comment type="similarity">
    <text evidence="1">Belongs to the bacterial solute-binding protein 1 family.</text>
</comment>
<dbReference type="EMBL" id="CP034940">
    <property type="protein sequence ID" value="QAY21054.1"/>
    <property type="molecule type" value="Genomic_DNA"/>
</dbReference>
<keyword evidence="3" id="KW-0732">Signal</keyword>
<feature type="region of interest" description="Disordered" evidence="4">
    <location>
        <begin position="63"/>
        <end position="91"/>
    </location>
</feature>
<evidence type="ECO:0000256" key="4">
    <source>
        <dbReference type="SAM" id="MobiDB-lite"/>
    </source>
</evidence>
<dbReference type="Gene3D" id="3.40.190.10">
    <property type="entry name" value="Periplasmic binding protein-like II"/>
    <property type="match status" value="1"/>
</dbReference>
<dbReference type="AlphaFoldDB" id="A0A256KB11"/>
<dbReference type="GeneID" id="38951487"/>
<evidence type="ECO:0000256" key="3">
    <source>
        <dbReference type="ARBA" id="ARBA00022729"/>
    </source>
</evidence>
<evidence type="ECO:0000256" key="2">
    <source>
        <dbReference type="ARBA" id="ARBA00022448"/>
    </source>
</evidence>
<gene>
    <name evidence="5" type="ORF">EO776_14045</name>
</gene>
<keyword evidence="2" id="KW-0813">Transport</keyword>
<evidence type="ECO:0000313" key="5">
    <source>
        <dbReference type="EMBL" id="QAY21054.1"/>
    </source>
</evidence>
<proteinExistence type="inferred from homology"/>
<dbReference type="SUPFAM" id="SSF53850">
    <property type="entry name" value="Periplasmic binding protein-like II"/>
    <property type="match status" value="1"/>
</dbReference>
<accession>A0A256KB11</accession>
<dbReference type="KEGG" id="hezz:EO776_14045"/>
<name>A0A256KB11_HALEZ</name>
<dbReference type="InterPro" id="IPR006059">
    <property type="entry name" value="SBP"/>
</dbReference>
<sequence>MTNNHYGIHSPPNFIIDGLQFSRGATTSMDNHDGLSSRRELLKRSGSVGSAAVLVALAGCTGDTNSGDGGGGDDGGGSDTTGSSGDGDGEAEYAPIEFWSKEQQAERRQVISPIVDEFDQADVQAEFFDEDNIPEELSAARAAGDLPNILQVQAQTIQNLGSEDLLSTESAQAVMESIGMDDLRDGALDFMSTPEGDHFAVPHDGWVQGIWYRKSKFDELGLPEPTTWENIREAAEALHDPDNNQYGIGLGTENANFTRQAFTPFAISNGARVFNEDGEIVFDSPEMVEALEYYVDLAQNYGHPGKHVYDATRQTYVNENSHMIMWSSYIIDDLLEAGMADDTAFAPYVRRETDASYGQVTGFGITASGDEAAQRTAEAFTEYMFQPDQYVEWLHMAPGGMQSVRQSVSESDAYQDNEVLNEWEDTVATISSALDNVQRFGFVNGQSIPAFGQIASQLIVAEAVVRVYEGEDAETVASEQAEAMRQAIE</sequence>
<evidence type="ECO:0000256" key="1">
    <source>
        <dbReference type="ARBA" id="ARBA00008520"/>
    </source>
</evidence>